<dbReference type="Pfam" id="PF16259">
    <property type="entry name" value="DUF4913"/>
    <property type="match status" value="1"/>
</dbReference>
<evidence type="ECO:0000313" key="2">
    <source>
        <dbReference type="EMBL" id="CED90956.1"/>
    </source>
</evidence>
<evidence type="ECO:0008006" key="3">
    <source>
        <dbReference type="Google" id="ProtNLM"/>
    </source>
</evidence>
<evidence type="ECO:0000256" key="1">
    <source>
        <dbReference type="SAM" id="MobiDB-lite"/>
    </source>
</evidence>
<dbReference type="AlphaFoldDB" id="A0A1L7RH84"/>
<sequence>MSEGQWPLDQTVPADNGGPGGSTDEPQLYFANVDEFVRDFLRNMYRRRIDGRHRCWAARWWEYEEAVARLEALWRAWEYLRLDPATGMSTWWRDHADYHMAVLMDPDGPFATATQGGENLSKKGEPLPYVAPPPGMFDDERVNPGGLND</sequence>
<accession>A0A1L7RH84</accession>
<protein>
    <recommendedName>
        <fullName evidence="3">DUF4913 domain-containing protein</fullName>
    </recommendedName>
</protein>
<proteinExistence type="predicted"/>
<dbReference type="InterPro" id="IPR032584">
    <property type="entry name" value="DUF4913"/>
</dbReference>
<feature type="region of interest" description="Disordered" evidence="1">
    <location>
        <begin position="1"/>
        <end position="26"/>
    </location>
</feature>
<dbReference type="EMBL" id="LK995489">
    <property type="protein sequence ID" value="CED90956.1"/>
    <property type="molecule type" value="Genomic_DNA"/>
</dbReference>
<dbReference type="RefSeq" id="WP_210579700.1">
    <property type="nucleotide sequence ID" value="NZ_LK995489.1"/>
</dbReference>
<gene>
    <name evidence="2" type="ORF">AAM4_1124</name>
</gene>
<name>A0A1L7RH84_9ACTO</name>
<feature type="region of interest" description="Disordered" evidence="1">
    <location>
        <begin position="109"/>
        <end position="149"/>
    </location>
</feature>
<reference evidence="2" key="1">
    <citation type="submission" date="2014-07" db="EMBL/GenBank/DDBJ databases">
        <authorList>
            <person name="Zhang J.E."/>
            <person name="Yang H."/>
            <person name="Guo J."/>
            <person name="Deng Z."/>
            <person name="Luo H."/>
            <person name="Luo M."/>
            <person name="Zhao B."/>
        </authorList>
    </citation>
    <scope>NUCLEOTIDE SEQUENCE</scope>
    <source>
        <strain evidence="2">AM4</strain>
    </source>
</reference>
<organism evidence="2">
    <name type="scientific">Actinomyces succiniciruminis</name>
    <dbReference type="NCBI Taxonomy" id="1522002"/>
    <lineage>
        <taxon>Bacteria</taxon>
        <taxon>Bacillati</taxon>
        <taxon>Actinomycetota</taxon>
        <taxon>Actinomycetes</taxon>
        <taxon>Actinomycetales</taxon>
        <taxon>Actinomycetaceae</taxon>
        <taxon>Actinomyces</taxon>
    </lineage>
</organism>